<reference evidence="2" key="1">
    <citation type="submission" date="2023-12" db="EMBL/GenBank/DDBJ databases">
        <title>Genome assembly of Anisodus tanguticus.</title>
        <authorList>
            <person name="Wang Y.-J."/>
        </authorList>
    </citation>
    <scope>NUCLEOTIDE SEQUENCE</scope>
    <source>
        <strain evidence="2">KB-2021</strain>
        <tissue evidence="2">Leaf</tissue>
    </source>
</reference>
<sequence length="117" mass="13031">MASSLRCPFTRFHLFRSSPICSTRFSSPSSYSSDAPKSNPSKSAWSLEFPRNTFAAEQLQMEVAPTSPREIKLNILCNRCGCLREIPFLTGGNPFTIGILTRIQPIISVCCQIIMVQ</sequence>
<evidence type="ECO:0000313" key="2">
    <source>
        <dbReference type="EMBL" id="KAK4352201.1"/>
    </source>
</evidence>
<dbReference type="EMBL" id="JAVYJV010000015">
    <property type="protein sequence ID" value="KAK4352201.1"/>
    <property type="molecule type" value="Genomic_DNA"/>
</dbReference>
<dbReference type="Proteomes" id="UP001291623">
    <property type="component" value="Unassembled WGS sequence"/>
</dbReference>
<evidence type="ECO:0000313" key="3">
    <source>
        <dbReference type="Proteomes" id="UP001291623"/>
    </source>
</evidence>
<proteinExistence type="predicted"/>
<dbReference type="AlphaFoldDB" id="A0AAE1RID5"/>
<name>A0AAE1RID5_9SOLA</name>
<gene>
    <name evidence="2" type="ORF">RND71_027719</name>
</gene>
<evidence type="ECO:0000256" key="1">
    <source>
        <dbReference type="SAM" id="MobiDB-lite"/>
    </source>
</evidence>
<protein>
    <submittedName>
        <fullName evidence="2">Uncharacterized protein</fullName>
    </submittedName>
</protein>
<feature type="compositionally biased region" description="Low complexity" evidence="1">
    <location>
        <begin position="23"/>
        <end position="41"/>
    </location>
</feature>
<comment type="caution">
    <text evidence="2">The sequence shown here is derived from an EMBL/GenBank/DDBJ whole genome shotgun (WGS) entry which is preliminary data.</text>
</comment>
<organism evidence="2 3">
    <name type="scientific">Anisodus tanguticus</name>
    <dbReference type="NCBI Taxonomy" id="243964"/>
    <lineage>
        <taxon>Eukaryota</taxon>
        <taxon>Viridiplantae</taxon>
        <taxon>Streptophyta</taxon>
        <taxon>Embryophyta</taxon>
        <taxon>Tracheophyta</taxon>
        <taxon>Spermatophyta</taxon>
        <taxon>Magnoliopsida</taxon>
        <taxon>eudicotyledons</taxon>
        <taxon>Gunneridae</taxon>
        <taxon>Pentapetalae</taxon>
        <taxon>asterids</taxon>
        <taxon>lamiids</taxon>
        <taxon>Solanales</taxon>
        <taxon>Solanaceae</taxon>
        <taxon>Solanoideae</taxon>
        <taxon>Hyoscyameae</taxon>
        <taxon>Anisodus</taxon>
    </lineage>
</organism>
<feature type="region of interest" description="Disordered" evidence="1">
    <location>
        <begin position="23"/>
        <end position="43"/>
    </location>
</feature>
<accession>A0AAE1RID5</accession>
<keyword evidence="3" id="KW-1185">Reference proteome</keyword>